<evidence type="ECO:0000256" key="1">
    <source>
        <dbReference type="SAM" id="SignalP"/>
    </source>
</evidence>
<comment type="caution">
    <text evidence="2">The sequence shown here is derived from an EMBL/GenBank/DDBJ whole genome shotgun (WGS) entry which is preliminary data.</text>
</comment>
<keyword evidence="1" id="KW-0732">Signal</keyword>
<evidence type="ECO:0000313" key="3">
    <source>
        <dbReference type="Proteomes" id="UP000325081"/>
    </source>
</evidence>
<dbReference type="OrthoDB" id="903545at2759"/>
<dbReference type="PANTHER" id="PTHR34458:SF11">
    <property type="entry name" value="MD-2-RELATED LIPID-RECOGNITION DOMAIN-CONTAINING PROTEIN"/>
    <property type="match status" value="1"/>
</dbReference>
<dbReference type="PANTHER" id="PTHR34458">
    <property type="entry name" value="POLLEN OLE E 1 ALLERGEN AND EXTENSIN FAMILY PROTEIN-RELATED"/>
    <property type="match status" value="1"/>
</dbReference>
<gene>
    <name evidence="2" type="ORF">STAS_01605</name>
</gene>
<name>A0A5A7NZQ0_STRAF</name>
<accession>A0A5A7NZQ0</accession>
<organism evidence="2 3">
    <name type="scientific">Striga asiatica</name>
    <name type="common">Asiatic witchweed</name>
    <name type="synonym">Buchnera asiatica</name>
    <dbReference type="NCBI Taxonomy" id="4170"/>
    <lineage>
        <taxon>Eukaryota</taxon>
        <taxon>Viridiplantae</taxon>
        <taxon>Streptophyta</taxon>
        <taxon>Embryophyta</taxon>
        <taxon>Tracheophyta</taxon>
        <taxon>Spermatophyta</taxon>
        <taxon>Magnoliopsida</taxon>
        <taxon>eudicotyledons</taxon>
        <taxon>Gunneridae</taxon>
        <taxon>Pentapetalae</taxon>
        <taxon>asterids</taxon>
        <taxon>lamiids</taxon>
        <taxon>Lamiales</taxon>
        <taxon>Orobanchaceae</taxon>
        <taxon>Buchnereae</taxon>
        <taxon>Striga</taxon>
    </lineage>
</organism>
<feature type="chain" id="PRO_5022888149" evidence="1">
    <location>
        <begin position="23"/>
        <end position="147"/>
    </location>
</feature>
<keyword evidence="3" id="KW-1185">Reference proteome</keyword>
<proteinExistence type="predicted"/>
<dbReference type="Proteomes" id="UP000325081">
    <property type="component" value="Unassembled WGS sequence"/>
</dbReference>
<dbReference type="AlphaFoldDB" id="A0A5A7NZQ0"/>
<dbReference type="EMBL" id="BKCP01000669">
    <property type="protein sequence ID" value="GER25996.1"/>
    <property type="molecule type" value="Genomic_DNA"/>
</dbReference>
<sequence length="147" mass="15177">MACYSTIALFLVVDLFATTGNGQGPGISTLSGLTVSGRICCTENGTCPGEGVEGAVVRVNCTTRLSGGSTTIAQGTTNASGFFNITIPSLSELQLGQLTHPCVAAVELPLDYTVCSALSDTTGSLVSDDISSRDPIAQKLVKLFRFH</sequence>
<dbReference type="InterPro" id="IPR040404">
    <property type="entry name" value="Phylloplanin-like"/>
</dbReference>
<feature type="signal peptide" evidence="1">
    <location>
        <begin position="1"/>
        <end position="22"/>
    </location>
</feature>
<protein>
    <submittedName>
        <fullName evidence="2">Pollen Ole e 1 allergen and extensin family protein</fullName>
    </submittedName>
</protein>
<dbReference type="Pfam" id="PF01190">
    <property type="entry name" value="Pollen_Ole_e_1"/>
    <property type="match status" value="1"/>
</dbReference>
<reference evidence="3" key="1">
    <citation type="journal article" date="2019" name="Curr. Biol.">
        <title>Genome Sequence of Striga asiatica Provides Insight into the Evolution of Plant Parasitism.</title>
        <authorList>
            <person name="Yoshida S."/>
            <person name="Kim S."/>
            <person name="Wafula E.K."/>
            <person name="Tanskanen J."/>
            <person name="Kim Y.M."/>
            <person name="Honaas L."/>
            <person name="Yang Z."/>
            <person name="Spallek T."/>
            <person name="Conn C.E."/>
            <person name="Ichihashi Y."/>
            <person name="Cheong K."/>
            <person name="Cui S."/>
            <person name="Der J.P."/>
            <person name="Gundlach H."/>
            <person name="Jiao Y."/>
            <person name="Hori C."/>
            <person name="Ishida J.K."/>
            <person name="Kasahara H."/>
            <person name="Kiba T."/>
            <person name="Kim M.S."/>
            <person name="Koo N."/>
            <person name="Laohavisit A."/>
            <person name="Lee Y.H."/>
            <person name="Lumba S."/>
            <person name="McCourt P."/>
            <person name="Mortimer J.C."/>
            <person name="Mutuku J.M."/>
            <person name="Nomura T."/>
            <person name="Sasaki-Sekimoto Y."/>
            <person name="Seto Y."/>
            <person name="Wang Y."/>
            <person name="Wakatake T."/>
            <person name="Sakakibara H."/>
            <person name="Demura T."/>
            <person name="Yamaguchi S."/>
            <person name="Yoneyama K."/>
            <person name="Manabe R.I."/>
            <person name="Nelson D.C."/>
            <person name="Schulman A.H."/>
            <person name="Timko M.P."/>
            <person name="dePamphilis C.W."/>
            <person name="Choi D."/>
            <person name="Shirasu K."/>
        </authorList>
    </citation>
    <scope>NUCLEOTIDE SEQUENCE [LARGE SCALE GENOMIC DNA]</scope>
    <source>
        <strain evidence="3">cv. UVA1</strain>
    </source>
</reference>
<evidence type="ECO:0000313" key="2">
    <source>
        <dbReference type="EMBL" id="GER25996.1"/>
    </source>
</evidence>